<feature type="region of interest" description="Disordered" evidence="1">
    <location>
        <begin position="83"/>
        <end position="105"/>
    </location>
</feature>
<evidence type="ECO:0000256" key="2">
    <source>
        <dbReference type="SAM" id="SignalP"/>
    </source>
</evidence>
<dbReference type="PROSITE" id="PS51318">
    <property type="entry name" value="TAT"/>
    <property type="match status" value="1"/>
</dbReference>
<organism evidence="3">
    <name type="scientific">uncultured Phycisphaerae bacterium</name>
    <dbReference type="NCBI Taxonomy" id="904963"/>
    <lineage>
        <taxon>Bacteria</taxon>
        <taxon>Pseudomonadati</taxon>
        <taxon>Planctomycetota</taxon>
        <taxon>Phycisphaerae</taxon>
        <taxon>environmental samples</taxon>
    </lineage>
</organism>
<gene>
    <name evidence="3" type="ORF">AVDCRST_MAG64-2610</name>
</gene>
<keyword evidence="2" id="KW-0732">Signal</keyword>
<feature type="chain" id="PRO_5026714599" evidence="2">
    <location>
        <begin position="32"/>
        <end position="388"/>
    </location>
</feature>
<feature type="compositionally biased region" description="Basic and acidic residues" evidence="1">
    <location>
        <begin position="86"/>
        <end position="101"/>
    </location>
</feature>
<proteinExistence type="predicted"/>
<accession>A0A6J4PNY3</accession>
<name>A0A6J4PNY3_9BACT</name>
<dbReference type="EMBL" id="CADCUQ010000575">
    <property type="protein sequence ID" value="CAA9415468.1"/>
    <property type="molecule type" value="Genomic_DNA"/>
</dbReference>
<feature type="signal peptide" evidence="2">
    <location>
        <begin position="1"/>
        <end position="31"/>
    </location>
</feature>
<sequence>MPPLSSPRRRALLALAASGALLAVVPAAAHAALIPFGSDLRAEADTVQAHQGDTMFWHTKLANGGQTVVPADGQILSYRLKGTALRHRDDRPPRSDGKPHPGGETMVHFQTMRPQGDGSYRIVATSAAFDVPTTGDPQQVSLFASPPPIRECVKAGDVVVFNTVGGFDAVGDQRNGWRGTPLSPYPMGTPLQVFAAVPGSVTSQFEGADKTNNEDTVRGTEVAGEELLMQPTLGTGPDANQVCGGTQGYVAPPQPKTQPDGTPVAPAAEFRHARIMSKKISLNKKGVTTITLKCSVTNDQVKKKELGQCVGVLRLDAKKGSQTVTVGKAKYTIAGRDNGAVKVKLTDAGKKVFKKAKQKLKVRAVAVTQPGGAEHTNAANFTLKRFGK</sequence>
<dbReference type="InterPro" id="IPR006311">
    <property type="entry name" value="TAT_signal"/>
</dbReference>
<reference evidence="3" key="1">
    <citation type="submission" date="2020-02" db="EMBL/GenBank/DDBJ databases">
        <authorList>
            <person name="Meier V. D."/>
        </authorList>
    </citation>
    <scope>NUCLEOTIDE SEQUENCE</scope>
    <source>
        <strain evidence="3">AVDCRST_MAG64</strain>
    </source>
</reference>
<protein>
    <submittedName>
        <fullName evidence="3">Uncharacterized protein</fullName>
    </submittedName>
</protein>
<dbReference type="AlphaFoldDB" id="A0A6J4PNY3"/>
<evidence type="ECO:0000256" key="1">
    <source>
        <dbReference type="SAM" id="MobiDB-lite"/>
    </source>
</evidence>
<evidence type="ECO:0000313" key="3">
    <source>
        <dbReference type="EMBL" id="CAA9415468.1"/>
    </source>
</evidence>